<feature type="non-terminal residue" evidence="2">
    <location>
        <position position="1"/>
    </location>
</feature>
<gene>
    <name evidence="2" type="ORF">KI387_003300</name>
</gene>
<proteinExistence type="predicted"/>
<evidence type="ECO:0000313" key="3">
    <source>
        <dbReference type="Proteomes" id="UP000824469"/>
    </source>
</evidence>
<protein>
    <submittedName>
        <fullName evidence="2">Uncharacterized protein</fullName>
    </submittedName>
</protein>
<sequence length="63" mass="7091">WDNPGQKYAKDVDRSVWHKAVHFGRFEKICPRQSGTVGTKLLGGREPADLAETEDFRLGHPGQ</sequence>
<feature type="region of interest" description="Disordered" evidence="1">
    <location>
        <begin position="36"/>
        <end position="63"/>
    </location>
</feature>
<reference evidence="2 3" key="1">
    <citation type="journal article" date="2021" name="Nat. Plants">
        <title>The Taxus genome provides insights into paclitaxel biosynthesis.</title>
        <authorList>
            <person name="Xiong X."/>
            <person name="Gou J."/>
            <person name="Liao Q."/>
            <person name="Li Y."/>
            <person name="Zhou Q."/>
            <person name="Bi G."/>
            <person name="Li C."/>
            <person name="Du R."/>
            <person name="Wang X."/>
            <person name="Sun T."/>
            <person name="Guo L."/>
            <person name="Liang H."/>
            <person name="Lu P."/>
            <person name="Wu Y."/>
            <person name="Zhang Z."/>
            <person name="Ro D.K."/>
            <person name="Shang Y."/>
            <person name="Huang S."/>
            <person name="Yan J."/>
        </authorList>
    </citation>
    <scope>NUCLEOTIDE SEQUENCE [LARGE SCALE GENOMIC DNA]</scope>
    <source>
        <strain evidence="2">Ta-2019</strain>
    </source>
</reference>
<dbReference type="Proteomes" id="UP000824469">
    <property type="component" value="Unassembled WGS sequence"/>
</dbReference>
<feature type="non-terminal residue" evidence="2">
    <location>
        <position position="63"/>
    </location>
</feature>
<keyword evidence="3" id="KW-1185">Reference proteome</keyword>
<organism evidence="2 3">
    <name type="scientific">Taxus chinensis</name>
    <name type="common">Chinese yew</name>
    <name type="synonym">Taxus wallichiana var. chinensis</name>
    <dbReference type="NCBI Taxonomy" id="29808"/>
    <lineage>
        <taxon>Eukaryota</taxon>
        <taxon>Viridiplantae</taxon>
        <taxon>Streptophyta</taxon>
        <taxon>Embryophyta</taxon>
        <taxon>Tracheophyta</taxon>
        <taxon>Spermatophyta</taxon>
        <taxon>Pinopsida</taxon>
        <taxon>Pinidae</taxon>
        <taxon>Conifers II</taxon>
        <taxon>Cupressales</taxon>
        <taxon>Taxaceae</taxon>
        <taxon>Taxus</taxon>
    </lineage>
</organism>
<evidence type="ECO:0000313" key="2">
    <source>
        <dbReference type="EMBL" id="KAH9331192.1"/>
    </source>
</evidence>
<name>A0AA38LS04_TAXCH</name>
<dbReference type="AlphaFoldDB" id="A0AA38LS04"/>
<evidence type="ECO:0000256" key="1">
    <source>
        <dbReference type="SAM" id="MobiDB-lite"/>
    </source>
</evidence>
<dbReference type="EMBL" id="JAHRHJ020000001">
    <property type="protein sequence ID" value="KAH9331192.1"/>
    <property type="molecule type" value="Genomic_DNA"/>
</dbReference>
<accession>A0AA38LS04</accession>
<comment type="caution">
    <text evidence="2">The sequence shown here is derived from an EMBL/GenBank/DDBJ whole genome shotgun (WGS) entry which is preliminary data.</text>
</comment>
<feature type="compositionally biased region" description="Basic and acidic residues" evidence="1">
    <location>
        <begin position="54"/>
        <end position="63"/>
    </location>
</feature>